<dbReference type="GO" id="GO:1905515">
    <property type="term" value="P:non-motile cilium assembly"/>
    <property type="evidence" value="ECO:0007669"/>
    <property type="project" value="InterPro"/>
</dbReference>
<gene>
    <name evidence="3" type="ORF">J8273_0474</name>
</gene>
<feature type="domain" description="BBS7 beta-propeller" evidence="2">
    <location>
        <begin position="77"/>
        <end position="257"/>
    </location>
</feature>
<dbReference type="OrthoDB" id="414590at2759"/>
<dbReference type="EMBL" id="JAHDYR010000012">
    <property type="protein sequence ID" value="KAG9395252.1"/>
    <property type="molecule type" value="Genomic_DNA"/>
</dbReference>
<feature type="domain" description="BBS2 hairpin" evidence="1">
    <location>
        <begin position="557"/>
        <end position="647"/>
    </location>
</feature>
<dbReference type="AlphaFoldDB" id="A0A8J6B8Z9"/>
<dbReference type="InterPro" id="IPR055380">
    <property type="entry name" value="BBS2_hp_dom"/>
</dbReference>
<dbReference type="InterPro" id="IPR016616">
    <property type="entry name" value="Bardet-Biedl_syndrome_2_prot"/>
</dbReference>
<protein>
    <submittedName>
        <fullName evidence="3">Ciliary BBSome complex subunit 2 C-terminal</fullName>
    </submittedName>
</protein>
<evidence type="ECO:0000259" key="2">
    <source>
        <dbReference type="Pfam" id="PF23743"/>
    </source>
</evidence>
<name>A0A8J6B8Z9_9EUKA</name>
<dbReference type="GO" id="GO:0036064">
    <property type="term" value="C:ciliary basal body"/>
    <property type="evidence" value="ECO:0007669"/>
    <property type="project" value="TreeGrafter"/>
</dbReference>
<evidence type="ECO:0000313" key="4">
    <source>
        <dbReference type="Proteomes" id="UP000717585"/>
    </source>
</evidence>
<proteinExistence type="predicted"/>
<dbReference type="GO" id="GO:0031514">
    <property type="term" value="C:motile cilium"/>
    <property type="evidence" value="ECO:0007669"/>
    <property type="project" value="TreeGrafter"/>
</dbReference>
<keyword evidence="4" id="KW-1185">Reference proteome</keyword>
<evidence type="ECO:0000313" key="3">
    <source>
        <dbReference type="EMBL" id="KAG9395252.1"/>
    </source>
</evidence>
<dbReference type="PANTHER" id="PTHR32465">
    <property type="entry name" value="BARDET-BIEDL SYNDROME 2 PROTEIN"/>
    <property type="match status" value="1"/>
</dbReference>
<dbReference type="SUPFAM" id="SSF50998">
    <property type="entry name" value="Quinoprotein alcohol dehydrogenase-like"/>
    <property type="match status" value="1"/>
</dbReference>
<sequence length="683" mass="72742">MTEQEPICSYTINLKHSIKLKRGAVSIGKYFGKTPSLAAVDGTTVILHDPFATGNPVSSLVIPQACSRVCPMRCGDHDILFLASESAIIGYDAQDNKQMFSTAVSEGCMAMATTQAGDSVMVGGAYILQGFQASGDQFMWTVASDEVVDVCTLPGSAPMTLVAAADRTIKLYRDIDMTADIQLTSPIIALDPRADGGFIAAMGGGTVSLFPPGSEDPIWTIPVVGRVAAVASFDIFANGVSHVIVGRDSGLLTAHHPDSGEVAGSWMVKANAGKLVDLIVSNYRKSGIELLVCFECATVIGLPTQESKAEVSEEKELAELLAAQRLLQTSIASLTESRSTTDGRSKLAELTGSVPVKVTLTHTPTLAVRVEATVAGTDVAMVSITGLGSPVLHSPRKPARVVAVPIKPEKRAVEVTVESVVVPTGLGAGVAVNSKLKLPELATLTLRGGRRRVETLYGSMRGPSVTFPLSLAVQDLADLIRSMVIDPKIVDETYSREQVTVFGFDVGDETILIEAHGSKLVFKLSAFVPSLLEVIAAISRYRAIGDPVIHLDTTVSDRISGMISEIKEMQMRRSQLVAEATEGANNLKAVSVLAEDAIQTKDYDNIANRFFEVRAEQRNMVASHGVRVGHHGLLLERLKGVNALMQAVVQVYAAERRPDVSLRLRTALGQVDGKKFVATVQGL</sequence>
<reference evidence="3" key="1">
    <citation type="submission" date="2021-05" db="EMBL/GenBank/DDBJ databases">
        <title>A free-living protist that lacks canonical eukaryotic 1 DNA replication and segregation systems.</title>
        <authorList>
            <person name="Salas-Leiva D.E."/>
            <person name="Tromer E.C."/>
            <person name="Curtis B.A."/>
            <person name="Jerlstrom-Hultqvist J."/>
            <person name="Kolisko M."/>
            <person name="Yi Z."/>
            <person name="Salas-Leiva J.S."/>
            <person name="Gallot-Lavallee L."/>
            <person name="Kops G.J.P.L."/>
            <person name="Archibald J.M."/>
            <person name="Simpson A.G.B."/>
            <person name="Roger A.J."/>
        </authorList>
    </citation>
    <scope>NUCLEOTIDE SEQUENCE</scope>
    <source>
        <strain evidence="3">BICM</strain>
    </source>
</reference>
<dbReference type="InterPro" id="IPR011047">
    <property type="entry name" value="Quinoprotein_ADH-like_sf"/>
</dbReference>
<comment type="caution">
    <text evidence="3">The sequence shown here is derived from an EMBL/GenBank/DDBJ whole genome shotgun (WGS) entry which is preliminary data.</text>
</comment>
<dbReference type="Pfam" id="PF23743">
    <property type="entry name" value="Beta-prop_BBS7"/>
    <property type="match status" value="1"/>
</dbReference>
<dbReference type="PANTHER" id="PTHR32465:SF0">
    <property type="entry name" value="BARDET-BIEDL SYNDROME 2 PROTEIN"/>
    <property type="match status" value="1"/>
</dbReference>
<dbReference type="GO" id="GO:0016020">
    <property type="term" value="C:membrane"/>
    <property type="evidence" value="ECO:0007669"/>
    <property type="project" value="TreeGrafter"/>
</dbReference>
<organism evidence="3 4">
    <name type="scientific">Carpediemonas membranifera</name>
    <dbReference type="NCBI Taxonomy" id="201153"/>
    <lineage>
        <taxon>Eukaryota</taxon>
        <taxon>Metamonada</taxon>
        <taxon>Carpediemonas-like organisms</taxon>
        <taxon>Carpediemonas</taxon>
    </lineage>
</organism>
<dbReference type="InterPro" id="IPR056332">
    <property type="entry name" value="Beta-prop_BBS7"/>
</dbReference>
<dbReference type="Pfam" id="PF23353">
    <property type="entry name" value="BBS2_hp"/>
    <property type="match status" value="1"/>
</dbReference>
<dbReference type="GO" id="GO:0034464">
    <property type="term" value="C:BBSome"/>
    <property type="evidence" value="ECO:0007669"/>
    <property type="project" value="InterPro"/>
</dbReference>
<dbReference type="Proteomes" id="UP000717585">
    <property type="component" value="Unassembled WGS sequence"/>
</dbReference>
<accession>A0A8J6B8Z9</accession>
<evidence type="ECO:0000259" key="1">
    <source>
        <dbReference type="Pfam" id="PF23353"/>
    </source>
</evidence>